<evidence type="ECO:0000313" key="1">
    <source>
        <dbReference type="EMBL" id="JAD89113.1"/>
    </source>
</evidence>
<accession>A0A0A9DR22</accession>
<protein>
    <submittedName>
        <fullName evidence="1">Uncharacterized protein</fullName>
    </submittedName>
</protein>
<organism evidence="1">
    <name type="scientific">Arundo donax</name>
    <name type="common">Giant reed</name>
    <name type="synonym">Donax arundinaceus</name>
    <dbReference type="NCBI Taxonomy" id="35708"/>
    <lineage>
        <taxon>Eukaryota</taxon>
        <taxon>Viridiplantae</taxon>
        <taxon>Streptophyta</taxon>
        <taxon>Embryophyta</taxon>
        <taxon>Tracheophyta</taxon>
        <taxon>Spermatophyta</taxon>
        <taxon>Magnoliopsida</taxon>
        <taxon>Liliopsida</taxon>
        <taxon>Poales</taxon>
        <taxon>Poaceae</taxon>
        <taxon>PACMAD clade</taxon>
        <taxon>Arundinoideae</taxon>
        <taxon>Arundineae</taxon>
        <taxon>Arundo</taxon>
    </lineage>
</organism>
<proteinExistence type="predicted"/>
<reference evidence="1" key="2">
    <citation type="journal article" date="2015" name="Data Brief">
        <title>Shoot transcriptome of the giant reed, Arundo donax.</title>
        <authorList>
            <person name="Barrero R.A."/>
            <person name="Guerrero F.D."/>
            <person name="Moolhuijzen P."/>
            <person name="Goolsby J.A."/>
            <person name="Tidwell J."/>
            <person name="Bellgard S.E."/>
            <person name="Bellgard M.I."/>
        </authorList>
    </citation>
    <scope>NUCLEOTIDE SEQUENCE</scope>
    <source>
        <tissue evidence="1">Shoot tissue taken approximately 20 cm above the soil surface</tissue>
    </source>
</reference>
<dbReference type="AlphaFoldDB" id="A0A0A9DR22"/>
<sequence>MFKSTLLDHKILGLVTHTLCGSLYLGKRVILEQWLHLKTHISVYANEVKILAIQ</sequence>
<dbReference type="EMBL" id="GBRH01208782">
    <property type="protein sequence ID" value="JAD89113.1"/>
    <property type="molecule type" value="Transcribed_RNA"/>
</dbReference>
<name>A0A0A9DR22_ARUDO</name>
<reference evidence="1" key="1">
    <citation type="submission" date="2014-09" db="EMBL/GenBank/DDBJ databases">
        <authorList>
            <person name="Magalhaes I.L.F."/>
            <person name="Oliveira U."/>
            <person name="Santos F.R."/>
            <person name="Vidigal T.H.D.A."/>
            <person name="Brescovit A.D."/>
            <person name="Santos A.J."/>
        </authorList>
    </citation>
    <scope>NUCLEOTIDE SEQUENCE</scope>
    <source>
        <tissue evidence="1">Shoot tissue taken approximately 20 cm above the soil surface</tissue>
    </source>
</reference>